<dbReference type="OrthoDB" id="1719804at2759"/>
<sequence>MAADIFCSFELEPRTLSQGQLNQAREVAAGEAQNLVPTELASSLIFNEGVMPNGRKEMGESEKNGGEEVNDDENYWMEKKEEVEVDKKAYWLCTTSITTHQSSHHHTHHVNAKEPLSAPF</sequence>
<keyword evidence="3" id="KW-1185">Reference proteome</keyword>
<organism evidence="2 3">
    <name type="scientific">Senna tora</name>
    <dbReference type="NCBI Taxonomy" id="362788"/>
    <lineage>
        <taxon>Eukaryota</taxon>
        <taxon>Viridiplantae</taxon>
        <taxon>Streptophyta</taxon>
        <taxon>Embryophyta</taxon>
        <taxon>Tracheophyta</taxon>
        <taxon>Spermatophyta</taxon>
        <taxon>Magnoliopsida</taxon>
        <taxon>eudicotyledons</taxon>
        <taxon>Gunneridae</taxon>
        <taxon>Pentapetalae</taxon>
        <taxon>rosids</taxon>
        <taxon>fabids</taxon>
        <taxon>Fabales</taxon>
        <taxon>Fabaceae</taxon>
        <taxon>Caesalpinioideae</taxon>
        <taxon>Cassia clade</taxon>
        <taxon>Senna</taxon>
    </lineage>
</organism>
<evidence type="ECO:0000313" key="2">
    <source>
        <dbReference type="EMBL" id="KAF7814232.1"/>
    </source>
</evidence>
<protein>
    <submittedName>
        <fullName evidence="2">Uncharacterized protein</fullName>
    </submittedName>
</protein>
<feature type="region of interest" description="Disordered" evidence="1">
    <location>
        <begin position="51"/>
        <end position="72"/>
    </location>
</feature>
<reference evidence="2" key="1">
    <citation type="submission" date="2020-09" db="EMBL/GenBank/DDBJ databases">
        <title>Genome-Enabled Discovery of Anthraquinone Biosynthesis in Senna tora.</title>
        <authorList>
            <person name="Kang S.-H."/>
            <person name="Pandey R.P."/>
            <person name="Lee C.-M."/>
            <person name="Sim J.-S."/>
            <person name="Jeong J.-T."/>
            <person name="Choi B.-S."/>
            <person name="Jung M."/>
            <person name="Ginzburg D."/>
            <person name="Zhao K."/>
            <person name="Won S.Y."/>
            <person name="Oh T.-J."/>
            <person name="Yu Y."/>
            <person name="Kim N.-H."/>
            <person name="Lee O.R."/>
            <person name="Lee T.-H."/>
            <person name="Bashyal P."/>
            <person name="Kim T.-S."/>
            <person name="Lee W.-H."/>
            <person name="Kawkins C."/>
            <person name="Kim C.-K."/>
            <person name="Kim J.S."/>
            <person name="Ahn B.O."/>
            <person name="Rhee S.Y."/>
            <person name="Sohng J.K."/>
        </authorList>
    </citation>
    <scope>NUCLEOTIDE SEQUENCE</scope>
    <source>
        <tissue evidence="2">Leaf</tissue>
    </source>
</reference>
<dbReference type="AlphaFoldDB" id="A0A834T5L2"/>
<comment type="caution">
    <text evidence="2">The sequence shown here is derived from an EMBL/GenBank/DDBJ whole genome shotgun (WGS) entry which is preliminary data.</text>
</comment>
<proteinExistence type="predicted"/>
<dbReference type="PANTHER" id="PTHR34808:SF5">
    <property type="entry name" value="SMP DOMAIN-CONTAINING PROTEIN"/>
    <property type="match status" value="1"/>
</dbReference>
<evidence type="ECO:0000256" key="1">
    <source>
        <dbReference type="SAM" id="MobiDB-lite"/>
    </source>
</evidence>
<name>A0A834T5L2_9FABA</name>
<dbReference type="PANTHER" id="PTHR34808">
    <property type="entry name" value="EXPRESSED PROTEIN"/>
    <property type="match status" value="1"/>
</dbReference>
<evidence type="ECO:0000313" key="3">
    <source>
        <dbReference type="Proteomes" id="UP000634136"/>
    </source>
</evidence>
<gene>
    <name evidence="2" type="ORF">G2W53_028201</name>
</gene>
<dbReference type="Proteomes" id="UP000634136">
    <property type="component" value="Unassembled WGS sequence"/>
</dbReference>
<dbReference type="EMBL" id="JAAIUW010000009">
    <property type="protein sequence ID" value="KAF7814232.1"/>
    <property type="molecule type" value="Genomic_DNA"/>
</dbReference>
<feature type="compositionally biased region" description="Basic and acidic residues" evidence="1">
    <location>
        <begin position="54"/>
        <end position="66"/>
    </location>
</feature>
<feature type="region of interest" description="Disordered" evidence="1">
    <location>
        <begin position="100"/>
        <end position="120"/>
    </location>
</feature>
<accession>A0A834T5L2</accession>